<accession>A0A6C0DEV2</accession>
<dbReference type="EMBL" id="MN739613">
    <property type="protein sequence ID" value="QHT15478.1"/>
    <property type="molecule type" value="Genomic_DNA"/>
</dbReference>
<reference evidence="1" key="1">
    <citation type="journal article" date="2020" name="Nature">
        <title>Giant virus diversity and host interactions through global metagenomics.</title>
        <authorList>
            <person name="Schulz F."/>
            <person name="Roux S."/>
            <person name="Paez-Espino D."/>
            <person name="Jungbluth S."/>
            <person name="Walsh D.A."/>
            <person name="Denef V.J."/>
            <person name="McMahon K.D."/>
            <person name="Konstantinidis K.T."/>
            <person name="Eloe-Fadrosh E.A."/>
            <person name="Kyrpides N.C."/>
            <person name="Woyke T."/>
        </authorList>
    </citation>
    <scope>NUCLEOTIDE SEQUENCE</scope>
    <source>
        <strain evidence="1">GVMAG-M-3300023174-176</strain>
    </source>
</reference>
<protein>
    <submittedName>
        <fullName evidence="1">Uncharacterized protein</fullName>
    </submittedName>
</protein>
<evidence type="ECO:0000313" key="1">
    <source>
        <dbReference type="EMBL" id="QHT15478.1"/>
    </source>
</evidence>
<organism evidence="1">
    <name type="scientific">viral metagenome</name>
    <dbReference type="NCBI Taxonomy" id="1070528"/>
    <lineage>
        <taxon>unclassified sequences</taxon>
        <taxon>metagenomes</taxon>
        <taxon>organismal metagenomes</taxon>
    </lineage>
</organism>
<name>A0A6C0DEV2_9ZZZZ</name>
<dbReference type="AlphaFoldDB" id="A0A6C0DEV2"/>
<sequence>MQAGPADSRNRSEYNLPTTADYYKRFTNANTFISNNANPFLISPYSPNQVNGSNNQSVFYVNTIKPLTPSGTIQIQGSVNIATPYNLLLNDNQMFTDKIYSGGLLGGSVIASCDSTTSSFNVDINNLTKFQVSSSNILMNENVEIANSTLTISSLGPSTVITWADIITSNTYTNTLNMTNTAIGAAGALAGYIPITVDIGTGAPVNYKLAVYTP</sequence>
<proteinExistence type="predicted"/>